<dbReference type="InterPro" id="IPR027417">
    <property type="entry name" value="P-loop_NTPase"/>
</dbReference>
<dbReference type="GO" id="GO:0009626">
    <property type="term" value="P:plant-type hypersensitive response"/>
    <property type="evidence" value="ECO:0007669"/>
    <property type="project" value="UniProtKB-ARBA"/>
</dbReference>
<dbReference type="InterPro" id="IPR036388">
    <property type="entry name" value="WH-like_DNA-bd_sf"/>
</dbReference>
<dbReference type="Pfam" id="PF23598">
    <property type="entry name" value="LRR_14"/>
    <property type="match status" value="1"/>
</dbReference>
<dbReference type="InterPro" id="IPR055414">
    <property type="entry name" value="LRR_R13L4/SHOC2-like"/>
</dbReference>
<dbReference type="SUPFAM" id="SSF52058">
    <property type="entry name" value="L domain-like"/>
    <property type="match status" value="1"/>
</dbReference>
<dbReference type="InterPro" id="IPR032675">
    <property type="entry name" value="LRR_dom_sf"/>
</dbReference>
<dbReference type="InterPro" id="IPR038005">
    <property type="entry name" value="RX-like_CC"/>
</dbReference>
<dbReference type="InterPro" id="IPR058922">
    <property type="entry name" value="WHD_DRP"/>
</dbReference>
<evidence type="ECO:0000256" key="2">
    <source>
        <dbReference type="ARBA" id="ARBA00022614"/>
    </source>
</evidence>
<keyword evidence="3" id="KW-0677">Repeat</keyword>
<name>A0ABD0VBR9_DENTH</name>
<evidence type="ECO:0000256" key="1">
    <source>
        <dbReference type="ARBA" id="ARBA00008894"/>
    </source>
</evidence>
<dbReference type="SUPFAM" id="SSF52540">
    <property type="entry name" value="P-loop containing nucleoside triphosphate hydrolases"/>
    <property type="match status" value="1"/>
</dbReference>
<evidence type="ECO:0000259" key="9">
    <source>
        <dbReference type="Pfam" id="PF23598"/>
    </source>
</evidence>
<protein>
    <recommendedName>
        <fullName evidence="12">Disease resistance protein RPM1</fullName>
    </recommendedName>
</protein>
<keyword evidence="5" id="KW-0611">Plant defense</keyword>
<dbReference type="Pfam" id="PF18052">
    <property type="entry name" value="Rx_N"/>
    <property type="match status" value="1"/>
</dbReference>
<gene>
    <name evidence="10" type="ORF">M5K25_006690</name>
</gene>
<feature type="domain" description="Disease resistance N-terminal" evidence="7">
    <location>
        <begin position="8"/>
        <end position="98"/>
    </location>
</feature>
<comment type="caution">
    <text evidence="10">The sequence shown here is derived from an EMBL/GenBank/DDBJ whole genome shotgun (WGS) entry which is preliminary data.</text>
</comment>
<dbReference type="CDD" id="cd14798">
    <property type="entry name" value="RX-CC_like"/>
    <property type="match status" value="1"/>
</dbReference>
<dbReference type="Gene3D" id="1.20.5.4130">
    <property type="match status" value="1"/>
</dbReference>
<dbReference type="PANTHER" id="PTHR23155:SF1232">
    <property type="entry name" value="OS09G0270700 PROTEIN"/>
    <property type="match status" value="1"/>
</dbReference>
<evidence type="ECO:0000313" key="11">
    <source>
        <dbReference type="Proteomes" id="UP001552299"/>
    </source>
</evidence>
<evidence type="ECO:0000259" key="7">
    <source>
        <dbReference type="Pfam" id="PF18052"/>
    </source>
</evidence>
<evidence type="ECO:0000256" key="4">
    <source>
        <dbReference type="ARBA" id="ARBA00022741"/>
    </source>
</evidence>
<dbReference type="AlphaFoldDB" id="A0ABD0VBR9"/>
<evidence type="ECO:0000313" key="10">
    <source>
        <dbReference type="EMBL" id="KAL0922684.1"/>
    </source>
</evidence>
<dbReference type="PRINTS" id="PR00364">
    <property type="entry name" value="DISEASERSIST"/>
</dbReference>
<feature type="domain" description="Disease resistance protein winged helix" evidence="8">
    <location>
        <begin position="440"/>
        <end position="510"/>
    </location>
</feature>
<evidence type="ECO:0008006" key="12">
    <source>
        <dbReference type="Google" id="ProtNLM"/>
    </source>
</evidence>
<organism evidence="10 11">
    <name type="scientific">Dendrobium thyrsiflorum</name>
    <name type="common">Pinecone-like raceme dendrobium</name>
    <name type="synonym">Orchid</name>
    <dbReference type="NCBI Taxonomy" id="117978"/>
    <lineage>
        <taxon>Eukaryota</taxon>
        <taxon>Viridiplantae</taxon>
        <taxon>Streptophyta</taxon>
        <taxon>Embryophyta</taxon>
        <taxon>Tracheophyta</taxon>
        <taxon>Spermatophyta</taxon>
        <taxon>Magnoliopsida</taxon>
        <taxon>Liliopsida</taxon>
        <taxon>Asparagales</taxon>
        <taxon>Orchidaceae</taxon>
        <taxon>Epidendroideae</taxon>
        <taxon>Malaxideae</taxon>
        <taxon>Dendrobiinae</taxon>
        <taxon>Dendrobium</taxon>
    </lineage>
</organism>
<dbReference type="Gene3D" id="3.80.10.10">
    <property type="entry name" value="Ribonuclease Inhibitor"/>
    <property type="match status" value="1"/>
</dbReference>
<keyword evidence="4" id="KW-0547">Nucleotide-binding</keyword>
<evidence type="ECO:0000259" key="6">
    <source>
        <dbReference type="Pfam" id="PF00931"/>
    </source>
</evidence>
<dbReference type="Pfam" id="PF00931">
    <property type="entry name" value="NB-ARC"/>
    <property type="match status" value="1"/>
</dbReference>
<sequence>MAEAIVLSVIKSIASTIAGTALTNFTSLKSTLSEVHSRLEHLKSIFEVMSGSLKDIDEMKDYNHTVAAWAKQVRDVAYEVEDIVDEYSYLTRERHRNDFKGLFYNVIHISRDGRTWYQTANHLQKLEAKLNNLTNMRNQFGINTSQGMTIGNNSNDDNGQIIRFAESSHFKLENEIIGIEENRNVIENWLADNETSQYVIAVWGMAGVGKTTLATNVYNRQKKDCRFSNFAWISVTQTYNINDLLRNIILDLYEGKMEAIPQSFNNMDYRHLVQILRDFLHQKKYLIVLDDIWSTEVWTDLKNAFLDCKLGSRIIITTRVYDVAINAASKSHIIELKPLQKDEAQRLFCRTVFGEGAIKYPHDLEELTQKFLHKCEGLPLAIVCIGRLLSVKDKDMILWQRIYDGLNIGSADLRDVYNIFRISFNDLPGYLKSCLLYCSMFSEGHKIQTKMLIRLWVAEGFVQKQGSKSLEEVAEEYLNELTHRCMLQIHRITLHGAILRCTIHDLIKDFLLTKSREDNFCEVYPNSRGSELNGDIRRLAISNSTSDLRLKTSHRLRSIIVFDPKASFSNLMLQNPFSSFRLLKVLDMSFAPIEKLPNEIYQLFNLHYLGLRGTKIKKISKSLGRLQNLQTLDVWKTNLDNLPSTVAKLKRLRHISAGTCLVVPGNLFKIGFVTAPRKICDLADLQTLKYLAANDEIVKQIGNLTQLRSLQIGHVTQSQSEELLVALSKMERLKKLGVFTISHSVIFNWEAFPSLPPFLQWLSLDGIFANGKLPHWFSGLVQLKTIKLYGSCLSEYSLPILGLLPNLLFLGLFVDAYVGQRLRFQECWFPKLSRLALQELNKLNCIEIRRDAMPELSSLFLIKCVELKTVQGMENLPSLRELVLEEMPNELINSLHNTLDNNKINVVKNWILRDGILDYEVFNN</sequence>
<dbReference type="InterPro" id="IPR044974">
    <property type="entry name" value="Disease_R_plants"/>
</dbReference>
<dbReference type="GO" id="GO:0000166">
    <property type="term" value="F:nucleotide binding"/>
    <property type="evidence" value="ECO:0007669"/>
    <property type="project" value="UniProtKB-KW"/>
</dbReference>
<dbReference type="FunFam" id="3.40.50.300:FF:001091">
    <property type="entry name" value="Probable disease resistance protein At1g61300"/>
    <property type="match status" value="1"/>
</dbReference>
<evidence type="ECO:0000256" key="3">
    <source>
        <dbReference type="ARBA" id="ARBA00022737"/>
    </source>
</evidence>
<dbReference type="EMBL" id="JANQDX010000006">
    <property type="protein sequence ID" value="KAL0922684.1"/>
    <property type="molecule type" value="Genomic_DNA"/>
</dbReference>
<keyword evidence="11" id="KW-1185">Reference proteome</keyword>
<feature type="domain" description="Disease resistance R13L4/SHOC-2-like LRR" evidence="9">
    <location>
        <begin position="556"/>
        <end position="883"/>
    </location>
</feature>
<dbReference type="Gene3D" id="1.10.8.430">
    <property type="entry name" value="Helical domain of apoptotic protease-activating factors"/>
    <property type="match status" value="1"/>
</dbReference>
<comment type="similarity">
    <text evidence="1">Belongs to the disease resistance NB-LRR family.</text>
</comment>
<dbReference type="InterPro" id="IPR042197">
    <property type="entry name" value="Apaf_helical"/>
</dbReference>
<dbReference type="Gene3D" id="3.40.50.300">
    <property type="entry name" value="P-loop containing nucleotide triphosphate hydrolases"/>
    <property type="match status" value="1"/>
</dbReference>
<evidence type="ECO:0000259" key="8">
    <source>
        <dbReference type="Pfam" id="PF23559"/>
    </source>
</evidence>
<dbReference type="InterPro" id="IPR041118">
    <property type="entry name" value="Rx_N"/>
</dbReference>
<dbReference type="GO" id="GO:0002758">
    <property type="term" value="P:innate immune response-activating signaling pathway"/>
    <property type="evidence" value="ECO:0007669"/>
    <property type="project" value="UniProtKB-ARBA"/>
</dbReference>
<reference evidence="10 11" key="1">
    <citation type="journal article" date="2024" name="Plant Biotechnol. J.">
        <title>Dendrobium thyrsiflorum genome and its molecular insights into genes involved in important horticultural traits.</title>
        <authorList>
            <person name="Chen B."/>
            <person name="Wang J.Y."/>
            <person name="Zheng P.J."/>
            <person name="Li K.L."/>
            <person name="Liang Y.M."/>
            <person name="Chen X.F."/>
            <person name="Zhang C."/>
            <person name="Zhao X."/>
            <person name="He X."/>
            <person name="Zhang G.Q."/>
            <person name="Liu Z.J."/>
            <person name="Xu Q."/>
        </authorList>
    </citation>
    <scope>NUCLEOTIDE SEQUENCE [LARGE SCALE GENOMIC DNA]</scope>
    <source>
        <strain evidence="10">GZMU011</strain>
    </source>
</reference>
<dbReference type="Pfam" id="PF23559">
    <property type="entry name" value="WHD_DRP"/>
    <property type="match status" value="1"/>
</dbReference>
<dbReference type="InterPro" id="IPR002182">
    <property type="entry name" value="NB-ARC"/>
</dbReference>
<dbReference type="PANTHER" id="PTHR23155">
    <property type="entry name" value="DISEASE RESISTANCE PROTEIN RP"/>
    <property type="match status" value="1"/>
</dbReference>
<dbReference type="Gene3D" id="1.10.10.10">
    <property type="entry name" value="Winged helix-like DNA-binding domain superfamily/Winged helix DNA-binding domain"/>
    <property type="match status" value="1"/>
</dbReference>
<evidence type="ECO:0000256" key="5">
    <source>
        <dbReference type="ARBA" id="ARBA00022821"/>
    </source>
</evidence>
<dbReference type="Proteomes" id="UP001552299">
    <property type="component" value="Unassembled WGS sequence"/>
</dbReference>
<accession>A0ABD0VBR9</accession>
<proteinExistence type="inferred from homology"/>
<dbReference type="FunFam" id="1.10.10.10:FF:000322">
    <property type="entry name" value="Probable disease resistance protein At1g63360"/>
    <property type="match status" value="1"/>
</dbReference>
<feature type="domain" description="NB-ARC" evidence="6">
    <location>
        <begin position="182"/>
        <end position="354"/>
    </location>
</feature>
<keyword evidence="2" id="KW-0433">Leucine-rich repeat</keyword>
<dbReference type="GO" id="GO:0042742">
    <property type="term" value="P:defense response to bacterium"/>
    <property type="evidence" value="ECO:0007669"/>
    <property type="project" value="UniProtKB-ARBA"/>
</dbReference>